<evidence type="ECO:0000313" key="2">
    <source>
        <dbReference type="EMBL" id="MDH0566281.1"/>
    </source>
</evidence>
<feature type="region of interest" description="Disordered" evidence="1">
    <location>
        <begin position="18"/>
        <end position="46"/>
    </location>
</feature>
<sequence>MLVVDEGGRLNLGCTTRTKRPLTAQDKSTTADGGCTHPTQLAGAGE</sequence>
<proteinExistence type="predicted"/>
<accession>A0AB35KW01</accession>
<evidence type="ECO:0000313" key="3">
    <source>
        <dbReference type="Proteomes" id="UP001159292"/>
    </source>
</evidence>
<gene>
    <name evidence="2" type="ORF">N7671_03200</name>
</gene>
<evidence type="ECO:0000256" key="1">
    <source>
        <dbReference type="SAM" id="MobiDB-lite"/>
    </source>
</evidence>
<dbReference type="RefSeq" id="WP_280087106.1">
    <property type="nucleotide sequence ID" value="NZ_JAOEET010000005.1"/>
</dbReference>
<dbReference type="EMBL" id="JAOEET010000005">
    <property type="protein sequence ID" value="MDH0566281.1"/>
    <property type="molecule type" value="Genomic_DNA"/>
</dbReference>
<organism evidence="2 3">
    <name type="scientific">Ectopseudomonas oleovorans</name>
    <name type="common">Pseudomonas oleovorans</name>
    <dbReference type="NCBI Taxonomy" id="301"/>
    <lineage>
        <taxon>Bacteria</taxon>
        <taxon>Pseudomonadati</taxon>
        <taxon>Pseudomonadota</taxon>
        <taxon>Gammaproteobacteria</taxon>
        <taxon>Pseudomonadales</taxon>
        <taxon>Pseudomonadaceae</taxon>
        <taxon>Ectopseudomonas</taxon>
    </lineage>
</organism>
<name>A0AB35KW01_ECTOL</name>
<protein>
    <submittedName>
        <fullName evidence="2">Uncharacterized protein</fullName>
    </submittedName>
</protein>
<reference evidence="2" key="1">
    <citation type="submission" date="2022-09" db="EMBL/GenBank/DDBJ databases">
        <title>Intensive care unit water sources are persistently colonized with multi-drug resistant bacteria and are the site of extensive horizontal gene transfer of antibiotic resistance genes.</title>
        <authorList>
            <person name="Diorio-Toth L."/>
        </authorList>
    </citation>
    <scope>NUCLEOTIDE SEQUENCE</scope>
    <source>
        <strain evidence="2">GD04000</strain>
    </source>
</reference>
<dbReference type="Proteomes" id="UP001159292">
    <property type="component" value="Unassembled WGS sequence"/>
</dbReference>
<dbReference type="AlphaFoldDB" id="A0AB35KW01"/>
<comment type="caution">
    <text evidence="2">The sequence shown here is derived from an EMBL/GenBank/DDBJ whole genome shotgun (WGS) entry which is preliminary data.</text>
</comment>